<dbReference type="Pfam" id="PF08245">
    <property type="entry name" value="Mur_ligase_M"/>
    <property type="match status" value="1"/>
</dbReference>
<evidence type="ECO:0000256" key="7">
    <source>
        <dbReference type="ARBA" id="ARBA00023316"/>
    </source>
</evidence>
<evidence type="ECO:0000259" key="9">
    <source>
        <dbReference type="Pfam" id="PF01225"/>
    </source>
</evidence>
<keyword evidence="12" id="KW-0436">Ligase</keyword>
<gene>
    <name evidence="12" type="ORF">EEX84_10810</name>
</gene>
<dbReference type="GO" id="GO:0071555">
    <property type="term" value="P:cell wall organization"/>
    <property type="evidence" value="ECO:0007669"/>
    <property type="project" value="UniProtKB-KW"/>
</dbReference>
<evidence type="ECO:0000259" key="10">
    <source>
        <dbReference type="Pfam" id="PF02875"/>
    </source>
</evidence>
<comment type="subcellular location">
    <subcellularLocation>
        <location evidence="8">Cytoplasm</location>
    </subcellularLocation>
</comment>
<keyword evidence="13" id="KW-1185">Reference proteome</keyword>
<accession>A0A3M8P6E2</accession>
<evidence type="ECO:0000256" key="1">
    <source>
        <dbReference type="ARBA" id="ARBA00004752"/>
    </source>
</evidence>
<dbReference type="NCBIfam" id="TIGR01085">
    <property type="entry name" value="murE"/>
    <property type="match status" value="1"/>
</dbReference>
<reference evidence="12 13" key="1">
    <citation type="journal article" date="2018" name="Int. J. Syst. Evol. Microbiol.">
        <title>Planococcus salinus sp. nov., a moderately halophilic bacterium isolated from a saline-alkali soil.</title>
        <authorList>
            <person name="Gan L."/>
        </authorList>
    </citation>
    <scope>NUCLEOTIDE SEQUENCE [LARGE SCALE GENOMIC DNA]</scope>
    <source>
        <strain evidence="12 13">LCB217</strain>
    </source>
</reference>
<evidence type="ECO:0000256" key="4">
    <source>
        <dbReference type="ARBA" id="ARBA00022960"/>
    </source>
</evidence>
<dbReference type="Gene3D" id="3.40.1390.10">
    <property type="entry name" value="MurE/MurF, N-terminal domain"/>
    <property type="match status" value="1"/>
</dbReference>
<comment type="pathway">
    <text evidence="1 8">Cell wall biogenesis; peptidoglycan biosynthesis.</text>
</comment>
<dbReference type="PANTHER" id="PTHR23135:SF4">
    <property type="entry name" value="UDP-N-ACETYLMURAMOYL-L-ALANYL-D-GLUTAMATE--2,6-DIAMINOPIMELATE LIGASE MURE HOMOLOG, CHLOROPLASTIC"/>
    <property type="match status" value="1"/>
</dbReference>
<dbReference type="EMBL" id="RIAX01000007">
    <property type="protein sequence ID" value="RNF39182.1"/>
    <property type="molecule type" value="Genomic_DNA"/>
</dbReference>
<dbReference type="Pfam" id="PF02875">
    <property type="entry name" value="Mur_ligase_C"/>
    <property type="match status" value="1"/>
</dbReference>
<organism evidence="12 13">
    <name type="scientific">Planococcus salinus</name>
    <dbReference type="NCBI Taxonomy" id="1848460"/>
    <lineage>
        <taxon>Bacteria</taxon>
        <taxon>Bacillati</taxon>
        <taxon>Bacillota</taxon>
        <taxon>Bacilli</taxon>
        <taxon>Bacillales</taxon>
        <taxon>Caryophanaceae</taxon>
        <taxon>Planococcus</taxon>
    </lineage>
</organism>
<feature type="domain" description="Mur ligase central" evidence="11">
    <location>
        <begin position="116"/>
        <end position="319"/>
    </location>
</feature>
<dbReference type="GO" id="GO:0005737">
    <property type="term" value="C:cytoplasm"/>
    <property type="evidence" value="ECO:0007669"/>
    <property type="project" value="UniProtKB-SubCell"/>
</dbReference>
<evidence type="ECO:0000256" key="8">
    <source>
        <dbReference type="RuleBase" id="RU004135"/>
    </source>
</evidence>
<dbReference type="OrthoDB" id="9800958at2"/>
<dbReference type="Gene3D" id="3.90.190.20">
    <property type="entry name" value="Mur ligase, C-terminal domain"/>
    <property type="match status" value="1"/>
</dbReference>
<dbReference type="InterPro" id="IPR036615">
    <property type="entry name" value="Mur_ligase_C_dom_sf"/>
</dbReference>
<dbReference type="Proteomes" id="UP000275473">
    <property type="component" value="Unassembled WGS sequence"/>
</dbReference>
<keyword evidence="4 8" id="KW-0133">Cell shape</keyword>
<dbReference type="InterPro" id="IPR004101">
    <property type="entry name" value="Mur_ligase_C"/>
</dbReference>
<dbReference type="GO" id="GO:0005524">
    <property type="term" value="F:ATP binding"/>
    <property type="evidence" value="ECO:0007669"/>
    <property type="project" value="InterPro"/>
</dbReference>
<evidence type="ECO:0000259" key="11">
    <source>
        <dbReference type="Pfam" id="PF08245"/>
    </source>
</evidence>
<dbReference type="GO" id="GO:0016881">
    <property type="term" value="F:acid-amino acid ligase activity"/>
    <property type="evidence" value="ECO:0007669"/>
    <property type="project" value="InterPro"/>
</dbReference>
<dbReference type="GO" id="GO:0009252">
    <property type="term" value="P:peptidoglycan biosynthetic process"/>
    <property type="evidence" value="ECO:0007669"/>
    <property type="project" value="UniProtKB-UniPathway"/>
</dbReference>
<dbReference type="GO" id="GO:0008360">
    <property type="term" value="P:regulation of cell shape"/>
    <property type="evidence" value="ECO:0007669"/>
    <property type="project" value="UniProtKB-KW"/>
</dbReference>
<keyword evidence="5 8" id="KW-0573">Peptidoglycan synthesis</keyword>
<evidence type="ECO:0000313" key="12">
    <source>
        <dbReference type="EMBL" id="RNF39182.1"/>
    </source>
</evidence>
<dbReference type="InterPro" id="IPR005761">
    <property type="entry name" value="UDP-N-AcMur-Glu-dNH2Pim_ligase"/>
</dbReference>
<comment type="caution">
    <text evidence="12">The sequence shown here is derived from an EMBL/GenBank/DDBJ whole genome shotgun (WGS) entry which is preliminary data.</text>
</comment>
<keyword evidence="3 8" id="KW-0132">Cell division</keyword>
<dbReference type="AlphaFoldDB" id="A0A3M8P6E2"/>
<dbReference type="GO" id="GO:0051301">
    <property type="term" value="P:cell division"/>
    <property type="evidence" value="ECO:0007669"/>
    <property type="project" value="UniProtKB-KW"/>
</dbReference>
<evidence type="ECO:0000256" key="6">
    <source>
        <dbReference type="ARBA" id="ARBA00023306"/>
    </source>
</evidence>
<comment type="similarity">
    <text evidence="2">Belongs to the MurCDEF family. MurE subfamily.</text>
</comment>
<evidence type="ECO:0000256" key="5">
    <source>
        <dbReference type="ARBA" id="ARBA00022984"/>
    </source>
</evidence>
<evidence type="ECO:0000256" key="2">
    <source>
        <dbReference type="ARBA" id="ARBA00005898"/>
    </source>
</evidence>
<keyword evidence="6 8" id="KW-0131">Cell cycle</keyword>
<evidence type="ECO:0000256" key="3">
    <source>
        <dbReference type="ARBA" id="ARBA00022618"/>
    </source>
</evidence>
<dbReference type="PANTHER" id="PTHR23135">
    <property type="entry name" value="MUR LIGASE FAMILY MEMBER"/>
    <property type="match status" value="1"/>
</dbReference>
<dbReference type="Gene3D" id="3.40.1190.10">
    <property type="entry name" value="Mur-like, catalytic domain"/>
    <property type="match status" value="1"/>
</dbReference>
<feature type="domain" description="Mur ligase N-terminal catalytic" evidence="9">
    <location>
        <begin position="24"/>
        <end position="72"/>
    </location>
</feature>
<sequence length="500" mass="54420">MRSMQFDQIPNLTVLACHGPVTQEISSVSYNSAEVTPGAAFFCLIGENTDGHLYIEEAIFKGAKAIIGSQPLLLKRHAEQFPHLSFVLVEDSRVALAYCSIHFSGNALDKLVKVGVTGTNGKTTTASYVRNLLNLLGKPCGFLGTTGIVSSKGKIPYKKSTPTTPLASDIHTVFSKLVSIGDQAAAMEVSSIALDQKRVEGIVFDVAIHTNISEEHMEYHKVFEHYLASKLQLFDQAKAAVINLDDQGMGADLLEKIDYPFLAYSQFSESGADLIWENCRNEEEGLAFDLCYQGQSYPVKVPLFGEYNTGNLVAAIGAALLTGHDMACILTVLPKMSQVEGRFQVISGPEGRKIVLDYAHTPVAIDAVLTEVKKLPHRQLIALIAGIGIRDFVKMPKMARAAEGKADVLVVTVDHPGYHEPYDVVNEVLKGFTVPYKQKVVTAPSRREAVVAALAESGPNDIVLLSSGCINGAQIVKGEYIPHSDEEIIDAFFLQQNEYF</sequence>
<evidence type="ECO:0000313" key="13">
    <source>
        <dbReference type="Proteomes" id="UP000275473"/>
    </source>
</evidence>
<feature type="domain" description="Mur ligase C-terminal" evidence="10">
    <location>
        <begin position="341"/>
        <end position="467"/>
    </location>
</feature>
<keyword evidence="7 8" id="KW-0961">Cell wall biogenesis/degradation</keyword>
<dbReference type="InterPro" id="IPR000713">
    <property type="entry name" value="Mur_ligase_N"/>
</dbReference>
<dbReference type="UniPathway" id="UPA00219"/>
<proteinExistence type="inferred from homology"/>
<dbReference type="SUPFAM" id="SSF63418">
    <property type="entry name" value="MurE/MurF N-terminal domain"/>
    <property type="match status" value="1"/>
</dbReference>
<dbReference type="InterPro" id="IPR013221">
    <property type="entry name" value="Mur_ligase_cen"/>
</dbReference>
<dbReference type="SUPFAM" id="SSF53623">
    <property type="entry name" value="MurD-like peptide ligases, catalytic domain"/>
    <property type="match status" value="1"/>
</dbReference>
<name>A0A3M8P6E2_9BACL</name>
<protein>
    <submittedName>
        <fullName evidence="12">UDP-N-acetylmuramoyl-L-alanyl-D-glutamate--2, 6-diaminopimelate ligase</fullName>
    </submittedName>
</protein>
<dbReference type="Pfam" id="PF01225">
    <property type="entry name" value="Mur_ligase"/>
    <property type="match status" value="1"/>
</dbReference>
<dbReference type="InterPro" id="IPR035911">
    <property type="entry name" value="MurE/MurF_N"/>
</dbReference>
<dbReference type="InterPro" id="IPR036565">
    <property type="entry name" value="Mur-like_cat_sf"/>
</dbReference>
<dbReference type="SUPFAM" id="SSF53244">
    <property type="entry name" value="MurD-like peptide ligases, peptide-binding domain"/>
    <property type="match status" value="1"/>
</dbReference>